<comment type="caution">
    <text evidence="2">The sequence shown here is derived from an EMBL/GenBank/DDBJ whole genome shotgun (WGS) entry which is preliminary data.</text>
</comment>
<keyword evidence="2" id="KW-0378">Hydrolase</keyword>
<protein>
    <submittedName>
        <fullName evidence="2">Metal-dependent hydrolase</fullName>
    </submittedName>
</protein>
<proteinExistence type="predicted"/>
<keyword evidence="1" id="KW-1133">Transmembrane helix</keyword>
<reference evidence="2" key="2">
    <citation type="submission" date="2021-09" db="EMBL/GenBank/DDBJ databases">
        <authorList>
            <person name="Gilroy R."/>
        </authorList>
    </citation>
    <scope>NUCLEOTIDE SEQUENCE</scope>
    <source>
        <strain evidence="2">1277</strain>
    </source>
</reference>
<feature type="transmembrane region" description="Helical" evidence="1">
    <location>
        <begin position="58"/>
        <end position="82"/>
    </location>
</feature>
<evidence type="ECO:0000256" key="1">
    <source>
        <dbReference type="SAM" id="Phobius"/>
    </source>
</evidence>
<dbReference type="Proteomes" id="UP000776700">
    <property type="component" value="Unassembled WGS sequence"/>
</dbReference>
<dbReference type="AlphaFoldDB" id="A0A921MYV2"/>
<dbReference type="GO" id="GO:0016787">
    <property type="term" value="F:hydrolase activity"/>
    <property type="evidence" value="ECO:0007669"/>
    <property type="project" value="UniProtKB-KW"/>
</dbReference>
<feature type="transmembrane region" description="Helical" evidence="1">
    <location>
        <begin position="12"/>
        <end position="38"/>
    </location>
</feature>
<name>A0A921MYV2_9FIRM</name>
<sequence>MTKKTHVASSCLLTATLVIYTPLAIIPSAIGGFIGAVLPDYDFFVGKHRGFSHSIACAAIVGIIGCLFNVNFGIVLGLSYILHIGLDSFTKMGVPLLKPFNDNYYGFKLIKSGGSEDLFICIVIIFILTEWFAKI</sequence>
<organism evidence="2 3">
    <name type="scientific">Romboutsia timonensis</name>
    <dbReference type="NCBI Taxonomy" id="1776391"/>
    <lineage>
        <taxon>Bacteria</taxon>
        <taxon>Bacillati</taxon>
        <taxon>Bacillota</taxon>
        <taxon>Clostridia</taxon>
        <taxon>Peptostreptococcales</taxon>
        <taxon>Peptostreptococcaceae</taxon>
        <taxon>Romboutsia</taxon>
    </lineage>
</organism>
<gene>
    <name evidence="2" type="ORF">K8V90_01820</name>
</gene>
<keyword evidence="1" id="KW-0472">Membrane</keyword>
<dbReference type="InterPro" id="IPR007404">
    <property type="entry name" value="YdjM-like"/>
</dbReference>
<dbReference type="Pfam" id="PF04307">
    <property type="entry name" value="YdjM"/>
    <property type="match status" value="1"/>
</dbReference>
<dbReference type="EMBL" id="DYUB01000066">
    <property type="protein sequence ID" value="HJG95823.1"/>
    <property type="molecule type" value="Genomic_DNA"/>
</dbReference>
<keyword evidence="1" id="KW-0812">Transmembrane</keyword>
<evidence type="ECO:0000313" key="2">
    <source>
        <dbReference type="EMBL" id="HJG95823.1"/>
    </source>
</evidence>
<accession>A0A921MYV2</accession>
<reference evidence="2" key="1">
    <citation type="journal article" date="2021" name="PeerJ">
        <title>Extensive microbial diversity within the chicken gut microbiome revealed by metagenomics and culture.</title>
        <authorList>
            <person name="Gilroy R."/>
            <person name="Ravi A."/>
            <person name="Getino M."/>
            <person name="Pursley I."/>
            <person name="Horton D.L."/>
            <person name="Alikhan N.F."/>
            <person name="Baker D."/>
            <person name="Gharbi K."/>
            <person name="Hall N."/>
            <person name="Watson M."/>
            <person name="Adriaenssens E.M."/>
            <person name="Foster-Nyarko E."/>
            <person name="Jarju S."/>
            <person name="Secka A."/>
            <person name="Antonio M."/>
            <person name="Oren A."/>
            <person name="Chaudhuri R.R."/>
            <person name="La Ragione R."/>
            <person name="Hildebrand F."/>
            <person name="Pallen M.J."/>
        </authorList>
    </citation>
    <scope>NUCLEOTIDE SEQUENCE</scope>
    <source>
        <strain evidence="2">1277</strain>
    </source>
</reference>
<evidence type="ECO:0000313" key="3">
    <source>
        <dbReference type="Proteomes" id="UP000776700"/>
    </source>
</evidence>